<dbReference type="STRING" id="13370.A0A448YRZ3"/>
<feature type="compositionally biased region" description="Polar residues" evidence="15">
    <location>
        <begin position="325"/>
        <end position="335"/>
    </location>
</feature>
<dbReference type="PROSITE" id="PS00028">
    <property type="entry name" value="ZINC_FINGER_C2H2_1"/>
    <property type="match status" value="2"/>
</dbReference>
<dbReference type="AlphaFoldDB" id="A0A448YRZ3"/>
<gene>
    <name evidence="17" type="ORF">BRENAR_LOCUS4389</name>
</gene>
<keyword evidence="3" id="KW-0479">Metal-binding</keyword>
<dbReference type="GO" id="GO:0000978">
    <property type="term" value="F:RNA polymerase II cis-regulatory region sequence-specific DNA binding"/>
    <property type="evidence" value="ECO:0007669"/>
    <property type="project" value="TreeGrafter"/>
</dbReference>
<feature type="domain" description="C2H2-type" evidence="16">
    <location>
        <begin position="26"/>
        <end position="53"/>
    </location>
</feature>
<dbReference type="FunCoup" id="A0A448YRZ3">
    <property type="interactions" value="556"/>
</dbReference>
<sequence length="486" mass="53436">MDQQIIDNILVPAPSVQEKRESERPYKCPICGKAFHRLEHQTRHIRTHTGERPHKCNFPGCNKRFSRSDELTRHLRIHTNPTTRKKRGPRKKNEAGQNEINAPATALNGGTVAVLMPMGYDIHGQRMYPQAMPIYILPPGSAIPVPANVGFQVSNDQMVQMQQRQFSPVQSVQSASQSVTSSSPPQMMSPPAHTPTSIMASSLEPNKPYKFQSTSSLSNYFSSKGSFEFTPPQSGLSSRTNSTNSLRSLESVGNSSSTTTLSSFNNNMKSSMPSLHKLTPLRRTKSRTAPVARSHTTMSLSTLVNENFKEIDEEMLEQPKKKSRPNSPSMPSSTGLIPAPLPIPHRSTAVFNITSPQETPLSTPLQSPTLKPHSMGSVPLHESLTKRLSNPGSTSSTNSNSSNIINSIGSSNSESANVSQSAIQLPSLSTVLGPLDELDSKLSDRSVRNDPDERVKQILNRSMSHDKLSILPHEKRSENLTSLREH</sequence>
<evidence type="ECO:0000256" key="12">
    <source>
        <dbReference type="ARBA" id="ARBA00056233"/>
    </source>
</evidence>
<keyword evidence="7" id="KW-0805">Transcription regulation</keyword>
<keyword evidence="2" id="KW-0678">Repressor</keyword>
<keyword evidence="9" id="KW-0804">Transcription</keyword>
<comment type="function">
    <text evidence="12">Involved in glucose repression of glucose metabolism genes.</text>
</comment>
<dbReference type="PANTHER" id="PTHR47428">
    <property type="entry name" value="REGULATORY PROTEIN MIG1-RELATED"/>
    <property type="match status" value="1"/>
</dbReference>
<dbReference type="Gene3D" id="3.30.160.60">
    <property type="entry name" value="Classic Zinc Finger"/>
    <property type="match status" value="2"/>
</dbReference>
<feature type="compositionally biased region" description="Polar residues" evidence="15">
    <location>
        <begin position="194"/>
        <end position="204"/>
    </location>
</feature>
<feature type="compositionally biased region" description="Low complexity" evidence="15">
    <location>
        <begin position="389"/>
        <end position="414"/>
    </location>
</feature>
<feature type="region of interest" description="Disordered" evidence="15">
    <location>
        <begin position="162"/>
        <end position="204"/>
    </location>
</feature>
<keyword evidence="4" id="KW-0677">Repeat</keyword>
<evidence type="ECO:0000256" key="14">
    <source>
        <dbReference type="PROSITE-ProRule" id="PRU00042"/>
    </source>
</evidence>
<evidence type="ECO:0000256" key="4">
    <source>
        <dbReference type="ARBA" id="ARBA00022737"/>
    </source>
</evidence>
<dbReference type="GO" id="GO:0005634">
    <property type="term" value="C:nucleus"/>
    <property type="evidence" value="ECO:0007669"/>
    <property type="project" value="UniProtKB-SubCell"/>
</dbReference>
<evidence type="ECO:0000256" key="7">
    <source>
        <dbReference type="ARBA" id="ARBA00023015"/>
    </source>
</evidence>
<dbReference type="EMBL" id="CAACVR010000056">
    <property type="protein sequence ID" value="VEU23660.1"/>
    <property type="molecule type" value="Genomic_DNA"/>
</dbReference>
<evidence type="ECO:0000256" key="6">
    <source>
        <dbReference type="ARBA" id="ARBA00022833"/>
    </source>
</evidence>
<feature type="compositionally biased region" description="Low complexity" evidence="15">
    <location>
        <begin position="236"/>
        <end position="267"/>
    </location>
</feature>
<dbReference type="OrthoDB" id="654211at2759"/>
<evidence type="ECO:0000256" key="15">
    <source>
        <dbReference type="SAM" id="MobiDB-lite"/>
    </source>
</evidence>
<evidence type="ECO:0000256" key="5">
    <source>
        <dbReference type="ARBA" id="ARBA00022771"/>
    </source>
</evidence>
<evidence type="ECO:0000256" key="8">
    <source>
        <dbReference type="ARBA" id="ARBA00023125"/>
    </source>
</evidence>
<dbReference type="SUPFAM" id="SSF57667">
    <property type="entry name" value="beta-beta-alpha zinc fingers"/>
    <property type="match status" value="1"/>
</dbReference>
<reference evidence="17 18" key="1">
    <citation type="submission" date="2018-12" db="EMBL/GenBank/DDBJ databases">
        <authorList>
            <person name="Tiukova I."/>
            <person name="Dainat J."/>
        </authorList>
    </citation>
    <scope>NUCLEOTIDE SEQUENCE [LARGE SCALE GENOMIC DNA]</scope>
</reference>
<feature type="region of interest" description="Disordered" evidence="15">
    <location>
        <begin position="79"/>
        <end position="98"/>
    </location>
</feature>
<evidence type="ECO:0000259" key="16">
    <source>
        <dbReference type="PROSITE" id="PS50157"/>
    </source>
</evidence>
<name>A0A448YRZ3_BRENA</name>
<evidence type="ECO:0000256" key="13">
    <source>
        <dbReference type="ARBA" id="ARBA00068528"/>
    </source>
</evidence>
<feature type="region of interest" description="Disordered" evidence="15">
    <location>
        <begin position="465"/>
        <end position="486"/>
    </location>
</feature>
<dbReference type="InterPro" id="IPR036236">
    <property type="entry name" value="Znf_C2H2_sf"/>
</dbReference>
<keyword evidence="10" id="KW-0539">Nucleus</keyword>
<evidence type="ECO:0000256" key="10">
    <source>
        <dbReference type="ARBA" id="ARBA00023242"/>
    </source>
</evidence>
<dbReference type="PROSITE" id="PS50157">
    <property type="entry name" value="ZINC_FINGER_C2H2_2"/>
    <property type="match status" value="2"/>
</dbReference>
<dbReference type="InParanoid" id="A0A448YRZ3"/>
<keyword evidence="18" id="KW-1185">Reference proteome</keyword>
<accession>A0A448YRZ3</accession>
<keyword evidence="8" id="KW-0238">DNA-binding</keyword>
<evidence type="ECO:0000256" key="11">
    <source>
        <dbReference type="ARBA" id="ARBA00038023"/>
    </source>
</evidence>
<feature type="region of interest" description="Disordered" evidence="15">
    <location>
        <begin position="228"/>
        <end position="294"/>
    </location>
</feature>
<keyword evidence="5 14" id="KW-0863">Zinc-finger</keyword>
<dbReference type="GO" id="GO:0005737">
    <property type="term" value="C:cytoplasm"/>
    <property type="evidence" value="ECO:0007669"/>
    <property type="project" value="TreeGrafter"/>
</dbReference>
<dbReference type="GO" id="GO:0008270">
    <property type="term" value="F:zinc ion binding"/>
    <property type="evidence" value="ECO:0007669"/>
    <property type="project" value="UniProtKB-KW"/>
</dbReference>
<protein>
    <recommendedName>
        <fullName evidence="13">Regulatory protein MIG1</fullName>
    </recommendedName>
</protein>
<feature type="region of interest" description="Disordered" evidence="15">
    <location>
        <begin position="356"/>
        <end position="414"/>
    </location>
</feature>
<dbReference type="Proteomes" id="UP000290900">
    <property type="component" value="Unassembled WGS sequence"/>
</dbReference>
<comment type="similarity">
    <text evidence="11">Belongs to the creA/MIG C2H2-type zinc-finger protein family.</text>
</comment>
<organism evidence="17 18">
    <name type="scientific">Brettanomyces naardenensis</name>
    <name type="common">Yeast</name>
    <dbReference type="NCBI Taxonomy" id="13370"/>
    <lineage>
        <taxon>Eukaryota</taxon>
        <taxon>Fungi</taxon>
        <taxon>Dikarya</taxon>
        <taxon>Ascomycota</taxon>
        <taxon>Saccharomycotina</taxon>
        <taxon>Pichiomycetes</taxon>
        <taxon>Pichiales</taxon>
        <taxon>Pichiaceae</taxon>
        <taxon>Brettanomyces</taxon>
    </lineage>
</organism>
<dbReference type="FunFam" id="3.30.160.60:FF:000089">
    <property type="entry name" value="DNA-binding protein creA"/>
    <property type="match status" value="1"/>
</dbReference>
<dbReference type="InterPro" id="IPR051007">
    <property type="entry name" value="creA/MIG_C2H2-ZnF"/>
</dbReference>
<dbReference type="InterPro" id="IPR013087">
    <property type="entry name" value="Znf_C2H2_type"/>
</dbReference>
<proteinExistence type="inferred from homology"/>
<evidence type="ECO:0000256" key="1">
    <source>
        <dbReference type="ARBA" id="ARBA00004123"/>
    </source>
</evidence>
<feature type="region of interest" description="Disordered" evidence="15">
    <location>
        <begin position="316"/>
        <end position="343"/>
    </location>
</feature>
<evidence type="ECO:0000313" key="17">
    <source>
        <dbReference type="EMBL" id="VEU23660.1"/>
    </source>
</evidence>
<evidence type="ECO:0000256" key="3">
    <source>
        <dbReference type="ARBA" id="ARBA00022723"/>
    </source>
</evidence>
<dbReference type="Pfam" id="PF00096">
    <property type="entry name" value="zf-C2H2"/>
    <property type="match status" value="2"/>
</dbReference>
<dbReference type="PANTHER" id="PTHR47428:SF1">
    <property type="entry name" value="REGULATORY PROTEIN MIG1-RELATED"/>
    <property type="match status" value="1"/>
</dbReference>
<evidence type="ECO:0000256" key="2">
    <source>
        <dbReference type="ARBA" id="ARBA00022491"/>
    </source>
</evidence>
<dbReference type="GO" id="GO:0000433">
    <property type="term" value="P:carbon catabolite repression of transcription from RNA polymerase II promoter by glucose"/>
    <property type="evidence" value="ECO:0007669"/>
    <property type="project" value="TreeGrafter"/>
</dbReference>
<feature type="compositionally biased region" description="Polar residues" evidence="15">
    <location>
        <begin position="356"/>
        <end position="369"/>
    </location>
</feature>
<feature type="domain" description="C2H2-type" evidence="16">
    <location>
        <begin position="54"/>
        <end position="83"/>
    </location>
</feature>
<comment type="subcellular location">
    <subcellularLocation>
        <location evidence="1">Nucleus</location>
    </subcellularLocation>
</comment>
<keyword evidence="6" id="KW-0862">Zinc</keyword>
<evidence type="ECO:0000256" key="9">
    <source>
        <dbReference type="ARBA" id="ARBA00023163"/>
    </source>
</evidence>
<dbReference type="SMART" id="SM00355">
    <property type="entry name" value="ZnF_C2H2"/>
    <property type="match status" value="2"/>
</dbReference>
<dbReference type="FunFam" id="3.30.160.60:FF:000152">
    <property type="entry name" value="DNA-binding protein creA"/>
    <property type="match status" value="1"/>
</dbReference>
<feature type="compositionally biased region" description="Low complexity" evidence="15">
    <location>
        <begin position="167"/>
        <end position="191"/>
    </location>
</feature>
<evidence type="ECO:0000313" key="18">
    <source>
        <dbReference type="Proteomes" id="UP000290900"/>
    </source>
</evidence>